<gene>
    <name evidence="4" type="ORF">SAMN05216463_10181</name>
</gene>
<dbReference type="GO" id="GO:0004222">
    <property type="term" value="F:metalloendopeptidase activity"/>
    <property type="evidence" value="ECO:0007669"/>
    <property type="project" value="TreeGrafter"/>
</dbReference>
<dbReference type="RefSeq" id="WP_073204063.1">
    <property type="nucleotide sequence ID" value="NZ_FRBD01000001.1"/>
</dbReference>
<sequence length="362" mass="41306">MKSRKNYFLYFLFLPTIPVSCPAQFNTIQKLPQVVKSKPISEVQTDSCNLAASEQKSPKEYFDVPSHQEIAIEYDVPLFVSVKDSMMMELLNRRTSVALPLDFIHITSDYGYRMDPITFVKGTFHNGIDLRCAKGSLVYAMMPGVIEKVVYSETGYGHHVIINHVGLRILYGHLGLIAVREGDVVSAGTIVALSSDTGKSTGPHLHIRAERLIDGEWKSINPEPFINHLNSYICGLQEEMENLHFASRPDRPLNLHNLFKVMKDCGVLYPKIVAAQYCLETGYGSSNVCRNYNNLFGLYNSSQRDYYRFRSWEESVAGYVRMIQRRYDPKKDKDYYAFLKRIGYAENMDSYNAKVRAIANTL</sequence>
<protein>
    <submittedName>
        <fullName evidence="4">Mannosyl-glycoprotein endo-beta-N-acetylglucosaminidase</fullName>
    </submittedName>
</protein>
<feature type="domain" description="M23ase beta-sheet core" evidence="2">
    <location>
        <begin position="124"/>
        <end position="211"/>
    </location>
</feature>
<keyword evidence="1" id="KW-0732">Signal</keyword>
<dbReference type="Pfam" id="PF01832">
    <property type="entry name" value="Glucosaminidase"/>
    <property type="match status" value="1"/>
</dbReference>
<dbReference type="Pfam" id="PF01551">
    <property type="entry name" value="Peptidase_M23"/>
    <property type="match status" value="1"/>
</dbReference>
<dbReference type="Gene3D" id="1.10.530.10">
    <property type="match status" value="1"/>
</dbReference>
<evidence type="ECO:0000259" key="3">
    <source>
        <dbReference type="Pfam" id="PF01832"/>
    </source>
</evidence>
<feature type="domain" description="Mannosyl-glycoprotein endo-beta-N-acetylglucosamidase-like" evidence="3">
    <location>
        <begin position="261"/>
        <end position="361"/>
    </location>
</feature>
<evidence type="ECO:0000256" key="1">
    <source>
        <dbReference type="ARBA" id="ARBA00022729"/>
    </source>
</evidence>
<reference evidence="4 5" key="1">
    <citation type="submission" date="2016-11" db="EMBL/GenBank/DDBJ databases">
        <authorList>
            <person name="Jaros S."/>
            <person name="Januszkiewicz K."/>
            <person name="Wedrychowicz H."/>
        </authorList>
    </citation>
    <scope>NUCLEOTIDE SEQUENCE [LARGE SCALE GENOMIC DNA]</scope>
    <source>
        <strain evidence="4 5">KHT3</strain>
    </source>
</reference>
<dbReference type="OrthoDB" id="9810477at2"/>
<proteinExistence type="predicted"/>
<dbReference type="GO" id="GO:0004040">
    <property type="term" value="F:amidase activity"/>
    <property type="evidence" value="ECO:0007669"/>
    <property type="project" value="InterPro"/>
</dbReference>
<dbReference type="CDD" id="cd12797">
    <property type="entry name" value="M23_peptidase"/>
    <property type="match status" value="1"/>
</dbReference>
<dbReference type="AlphaFoldDB" id="A0A1M6R4Q3"/>
<dbReference type="InterPro" id="IPR002901">
    <property type="entry name" value="MGlyc_endo_b_GlcNAc-like_dom"/>
</dbReference>
<dbReference type="Gene3D" id="2.70.70.10">
    <property type="entry name" value="Glucose Permease (Domain IIA)"/>
    <property type="match status" value="1"/>
</dbReference>
<dbReference type="Proteomes" id="UP000184130">
    <property type="component" value="Unassembled WGS sequence"/>
</dbReference>
<dbReference type="InterPro" id="IPR050570">
    <property type="entry name" value="Cell_wall_metabolism_enzyme"/>
</dbReference>
<evidence type="ECO:0000313" key="5">
    <source>
        <dbReference type="Proteomes" id="UP000184130"/>
    </source>
</evidence>
<evidence type="ECO:0000259" key="2">
    <source>
        <dbReference type="Pfam" id="PF01551"/>
    </source>
</evidence>
<dbReference type="EMBL" id="FRBD01000001">
    <property type="protein sequence ID" value="SHK27423.1"/>
    <property type="molecule type" value="Genomic_DNA"/>
</dbReference>
<name>A0A1M6R4Q3_XYLRU</name>
<dbReference type="SUPFAM" id="SSF51261">
    <property type="entry name" value="Duplicated hybrid motif"/>
    <property type="match status" value="1"/>
</dbReference>
<evidence type="ECO:0000313" key="4">
    <source>
        <dbReference type="EMBL" id="SHK27423.1"/>
    </source>
</evidence>
<dbReference type="InterPro" id="IPR016047">
    <property type="entry name" value="M23ase_b-sheet_dom"/>
</dbReference>
<dbReference type="InterPro" id="IPR011055">
    <property type="entry name" value="Dup_hybrid_motif"/>
</dbReference>
<dbReference type="PANTHER" id="PTHR21666">
    <property type="entry name" value="PEPTIDASE-RELATED"/>
    <property type="match status" value="1"/>
</dbReference>
<organism evidence="4 5">
    <name type="scientific">Xylanibacter ruminicola</name>
    <name type="common">Prevotella ruminicola</name>
    <dbReference type="NCBI Taxonomy" id="839"/>
    <lineage>
        <taxon>Bacteria</taxon>
        <taxon>Pseudomonadati</taxon>
        <taxon>Bacteroidota</taxon>
        <taxon>Bacteroidia</taxon>
        <taxon>Bacteroidales</taxon>
        <taxon>Prevotellaceae</taxon>
        <taxon>Xylanibacter</taxon>
    </lineage>
</organism>
<accession>A0A1M6R4Q3</accession>
<dbReference type="PANTHER" id="PTHR21666:SF289">
    <property type="entry name" value="L-ALA--D-GLU ENDOPEPTIDASE"/>
    <property type="match status" value="1"/>
</dbReference>